<protein>
    <recommendedName>
        <fullName evidence="3">DUF4034 domain-containing protein</fullName>
    </recommendedName>
</protein>
<comment type="caution">
    <text evidence="1">The sequence shown here is derived from an EMBL/GenBank/DDBJ whole genome shotgun (WGS) entry which is preliminary data.</text>
</comment>
<organism evidence="1 2">
    <name type="scientific">Pelagovum pacificum</name>
    <dbReference type="NCBI Taxonomy" id="2588711"/>
    <lineage>
        <taxon>Bacteria</taxon>
        <taxon>Pseudomonadati</taxon>
        <taxon>Pseudomonadota</taxon>
        <taxon>Alphaproteobacteria</taxon>
        <taxon>Rhodobacterales</taxon>
        <taxon>Paracoccaceae</taxon>
        <taxon>Pelagovum</taxon>
    </lineage>
</organism>
<name>A0A5C5G7M6_9RHOB</name>
<sequence>MRQDKTTPNPGHILKTGTALLRSAGRHSARIAGDALDKSGLVDRLKATPIWTMNSNRVRRRRLERLELTFIDLPATRREVAEIETEAAALARSAAWSDLADMLQDFEDIRSDAPGLLRLYDSCATAARMALADDIAPPDDLTLAPVAGIADPTLDELEGAHVRDRSNHILAALAARAHIDAAWYHRSGSADAEIPDERWEAMRLHYDRAAQILAEFDPHTHNSPLLAEAFYFLALDAEDPASALHRAFETWTDLDPANVTPYLTHGFHLLPRWGGSYEHLHGEAACSARNTKELLGGGAYTAFHVIALLRDDEAIAGLDVDRFVDGLHDLLDYDLNDPDTANNFAGMLYAVSKPRLPGPETPADSPAPRRREEMREALREFIDLRLGGLRADAWGEPGDAEAALADLFAEQLDAGNRLILDKHGLRFEPLKPPPEQA</sequence>
<dbReference type="RefSeq" id="WP_140197558.1">
    <property type="nucleotide sequence ID" value="NZ_CP065915.1"/>
</dbReference>
<evidence type="ECO:0000313" key="1">
    <source>
        <dbReference type="EMBL" id="TNY30763.1"/>
    </source>
</evidence>
<proteinExistence type="predicted"/>
<reference evidence="1 2" key="1">
    <citation type="submission" date="2019-06" db="EMBL/GenBank/DDBJ databases">
        <title>Genome of new Rhodobacteraceae sp. SM1903.</title>
        <authorList>
            <person name="Ren X."/>
        </authorList>
    </citation>
    <scope>NUCLEOTIDE SEQUENCE [LARGE SCALE GENOMIC DNA]</scope>
    <source>
        <strain evidence="1 2">SM1903</strain>
    </source>
</reference>
<dbReference type="Proteomes" id="UP000314011">
    <property type="component" value="Unassembled WGS sequence"/>
</dbReference>
<accession>A0A5C5G7M6</accession>
<keyword evidence="2" id="KW-1185">Reference proteome</keyword>
<evidence type="ECO:0000313" key="2">
    <source>
        <dbReference type="Proteomes" id="UP000314011"/>
    </source>
</evidence>
<dbReference type="EMBL" id="VFFF01000004">
    <property type="protein sequence ID" value="TNY30763.1"/>
    <property type="molecule type" value="Genomic_DNA"/>
</dbReference>
<evidence type="ECO:0008006" key="3">
    <source>
        <dbReference type="Google" id="ProtNLM"/>
    </source>
</evidence>
<dbReference type="AlphaFoldDB" id="A0A5C5G7M6"/>
<dbReference type="OrthoDB" id="7734559at2"/>
<gene>
    <name evidence="1" type="ORF">FHY64_19520</name>
</gene>